<protein>
    <submittedName>
        <fullName evidence="1">Uncharacterized protein</fullName>
    </submittedName>
</protein>
<reference evidence="1" key="2">
    <citation type="journal article" date="2015" name="Data Brief">
        <title>Shoot transcriptome of the giant reed, Arundo donax.</title>
        <authorList>
            <person name="Barrero R.A."/>
            <person name="Guerrero F.D."/>
            <person name="Moolhuijzen P."/>
            <person name="Goolsby J.A."/>
            <person name="Tidwell J."/>
            <person name="Bellgard S.E."/>
            <person name="Bellgard M.I."/>
        </authorList>
    </citation>
    <scope>NUCLEOTIDE SEQUENCE</scope>
    <source>
        <tissue evidence="1">Shoot tissue taken approximately 20 cm above the soil surface</tissue>
    </source>
</reference>
<organism evidence="1">
    <name type="scientific">Arundo donax</name>
    <name type="common">Giant reed</name>
    <name type="synonym">Donax arundinaceus</name>
    <dbReference type="NCBI Taxonomy" id="35708"/>
    <lineage>
        <taxon>Eukaryota</taxon>
        <taxon>Viridiplantae</taxon>
        <taxon>Streptophyta</taxon>
        <taxon>Embryophyta</taxon>
        <taxon>Tracheophyta</taxon>
        <taxon>Spermatophyta</taxon>
        <taxon>Magnoliopsida</taxon>
        <taxon>Liliopsida</taxon>
        <taxon>Poales</taxon>
        <taxon>Poaceae</taxon>
        <taxon>PACMAD clade</taxon>
        <taxon>Arundinoideae</taxon>
        <taxon>Arundineae</taxon>
        <taxon>Arundo</taxon>
    </lineage>
</organism>
<proteinExistence type="predicted"/>
<reference evidence="1" key="1">
    <citation type="submission" date="2014-09" db="EMBL/GenBank/DDBJ databases">
        <authorList>
            <person name="Magalhaes I.L.F."/>
            <person name="Oliveira U."/>
            <person name="Santos F.R."/>
            <person name="Vidigal T.H.D.A."/>
            <person name="Brescovit A.D."/>
            <person name="Santos A.J."/>
        </authorList>
    </citation>
    <scope>NUCLEOTIDE SEQUENCE</scope>
    <source>
        <tissue evidence="1">Shoot tissue taken approximately 20 cm above the soil surface</tissue>
    </source>
</reference>
<sequence length="106" mass="12134">MYDPQTISFENLSHIGALNAARRLNQCSELIMPRRTAVLALIFDNSSQDFHFMDGPIIFVSLHTSKTLHNLHSSAYPPKNCMLSWNITIMSIVRNCKYNEMMKIST</sequence>
<accession>A0A0A8ZZN7</accession>
<dbReference type="AlphaFoldDB" id="A0A0A8ZZN7"/>
<name>A0A0A8ZZN7_ARUDO</name>
<evidence type="ECO:0000313" key="1">
    <source>
        <dbReference type="EMBL" id="JAD42205.1"/>
    </source>
</evidence>
<dbReference type="EMBL" id="GBRH01255690">
    <property type="protein sequence ID" value="JAD42205.1"/>
    <property type="molecule type" value="Transcribed_RNA"/>
</dbReference>